<dbReference type="NCBIfam" id="TIGR01640">
    <property type="entry name" value="F_box_assoc_1"/>
    <property type="match status" value="1"/>
</dbReference>
<proteinExistence type="predicted"/>
<dbReference type="Gene3D" id="1.20.1280.50">
    <property type="match status" value="1"/>
</dbReference>
<reference evidence="2" key="2">
    <citation type="journal article" date="2023" name="Plants (Basel)">
        <title>Annotation of the Turnera subulata (Passifloraceae) Draft Genome Reveals the S-Locus Evolved after the Divergence of Turneroideae from Passifloroideae in a Stepwise Manner.</title>
        <authorList>
            <person name="Henning P.M."/>
            <person name="Roalson E.H."/>
            <person name="Mir W."/>
            <person name="McCubbin A.G."/>
            <person name="Shore J.S."/>
        </authorList>
    </citation>
    <scope>NUCLEOTIDE SEQUENCE</scope>
    <source>
        <strain evidence="2">F60SS</strain>
    </source>
</reference>
<gene>
    <name evidence="2" type="ORF">Tsubulata_019897</name>
</gene>
<evidence type="ECO:0000259" key="1">
    <source>
        <dbReference type="PROSITE" id="PS50181"/>
    </source>
</evidence>
<evidence type="ECO:0000313" key="2">
    <source>
        <dbReference type="EMBL" id="KAJ4846658.1"/>
    </source>
</evidence>
<dbReference type="OrthoDB" id="1845276at2759"/>
<reference evidence="2" key="1">
    <citation type="submission" date="2022-02" db="EMBL/GenBank/DDBJ databases">
        <authorList>
            <person name="Henning P.M."/>
            <person name="McCubbin A.G."/>
            <person name="Shore J.S."/>
        </authorList>
    </citation>
    <scope>NUCLEOTIDE SEQUENCE</scope>
    <source>
        <strain evidence="2">F60SS</strain>
        <tissue evidence="2">Leaves</tissue>
    </source>
</reference>
<dbReference type="PROSITE" id="PS50181">
    <property type="entry name" value="FBOX"/>
    <property type="match status" value="1"/>
</dbReference>
<dbReference type="Pfam" id="PF08268">
    <property type="entry name" value="FBA_3"/>
    <property type="match status" value="1"/>
</dbReference>
<feature type="domain" description="F-box" evidence="1">
    <location>
        <begin position="1"/>
        <end position="49"/>
    </location>
</feature>
<dbReference type="InterPro" id="IPR036047">
    <property type="entry name" value="F-box-like_dom_sf"/>
</dbReference>
<dbReference type="AlphaFoldDB" id="A0A9Q0JLY0"/>
<dbReference type="Pfam" id="PF00646">
    <property type="entry name" value="F-box"/>
    <property type="match status" value="1"/>
</dbReference>
<dbReference type="InterPro" id="IPR017451">
    <property type="entry name" value="F-box-assoc_interact_dom"/>
</dbReference>
<sequence length="236" mass="26876">MANTVTLPWEIVEEILALLPSKSIHRFRQVSRSWSSFLVSLEFHRFRTKSRPPETNLPKILERSIVNDGYVIESLDYLGGGEDHVRACFPTDKDVCFVGSCNGLVCVAVCHVSRVVELVVWNPFTGTYRKLQEIDDFGYRMRRFGNGFGFGYDSVADDYKVLVTTKRVWNEPKVKIFSLRTGIVKEVEATGPGNCLRLIRHEHKVGLFLNGALHWLVWIGCVKPKIIASDLAKEKF</sequence>
<dbReference type="PANTHER" id="PTHR31672:SF13">
    <property type="entry name" value="F-BOX PROTEIN CPR30-LIKE"/>
    <property type="match status" value="1"/>
</dbReference>
<organism evidence="2 3">
    <name type="scientific">Turnera subulata</name>
    <dbReference type="NCBI Taxonomy" id="218843"/>
    <lineage>
        <taxon>Eukaryota</taxon>
        <taxon>Viridiplantae</taxon>
        <taxon>Streptophyta</taxon>
        <taxon>Embryophyta</taxon>
        <taxon>Tracheophyta</taxon>
        <taxon>Spermatophyta</taxon>
        <taxon>Magnoliopsida</taxon>
        <taxon>eudicotyledons</taxon>
        <taxon>Gunneridae</taxon>
        <taxon>Pentapetalae</taxon>
        <taxon>rosids</taxon>
        <taxon>fabids</taxon>
        <taxon>Malpighiales</taxon>
        <taxon>Passifloraceae</taxon>
        <taxon>Turnera</taxon>
    </lineage>
</organism>
<dbReference type="Proteomes" id="UP001141552">
    <property type="component" value="Unassembled WGS sequence"/>
</dbReference>
<dbReference type="SMART" id="SM00256">
    <property type="entry name" value="FBOX"/>
    <property type="match status" value="1"/>
</dbReference>
<dbReference type="PANTHER" id="PTHR31672">
    <property type="entry name" value="BNACNNG10540D PROTEIN"/>
    <property type="match status" value="1"/>
</dbReference>
<accession>A0A9Q0JLY0</accession>
<keyword evidence="3" id="KW-1185">Reference proteome</keyword>
<name>A0A9Q0JLY0_9ROSI</name>
<dbReference type="EMBL" id="JAKUCV010001373">
    <property type="protein sequence ID" value="KAJ4846658.1"/>
    <property type="molecule type" value="Genomic_DNA"/>
</dbReference>
<dbReference type="InterPro" id="IPR013187">
    <property type="entry name" value="F-box-assoc_dom_typ3"/>
</dbReference>
<protein>
    <recommendedName>
        <fullName evidence="1">F-box domain-containing protein</fullName>
    </recommendedName>
</protein>
<evidence type="ECO:0000313" key="3">
    <source>
        <dbReference type="Proteomes" id="UP001141552"/>
    </source>
</evidence>
<dbReference type="SUPFAM" id="SSF81383">
    <property type="entry name" value="F-box domain"/>
    <property type="match status" value="1"/>
</dbReference>
<comment type="caution">
    <text evidence="2">The sequence shown here is derived from an EMBL/GenBank/DDBJ whole genome shotgun (WGS) entry which is preliminary data.</text>
</comment>
<dbReference type="InterPro" id="IPR001810">
    <property type="entry name" value="F-box_dom"/>
</dbReference>
<dbReference type="InterPro" id="IPR050796">
    <property type="entry name" value="SCF_F-box_component"/>
</dbReference>